<reference evidence="5" key="1">
    <citation type="submission" date="2023-07" db="EMBL/GenBank/DDBJ databases">
        <title>Novel species in the genus Lipingzhangella isolated from Sambhar Salt Lake.</title>
        <authorList>
            <person name="Jiya N."/>
            <person name="Kajale S."/>
            <person name="Sharma A."/>
        </authorList>
    </citation>
    <scope>NUCLEOTIDE SEQUENCE [LARGE SCALE GENOMIC DNA]</scope>
    <source>
        <strain evidence="5">LS1_29</strain>
    </source>
</reference>
<gene>
    <name evidence="4" type="ORF">RIF23_00830</name>
</gene>
<comment type="caution">
    <text evidence="4">The sequence shown here is derived from an EMBL/GenBank/DDBJ whole genome shotgun (WGS) entry which is preliminary data.</text>
</comment>
<dbReference type="InterPro" id="IPR036186">
    <property type="entry name" value="Serpin_sf"/>
</dbReference>
<dbReference type="Proteomes" id="UP001250214">
    <property type="component" value="Unassembled WGS sequence"/>
</dbReference>
<evidence type="ECO:0000259" key="3">
    <source>
        <dbReference type="SMART" id="SM00093"/>
    </source>
</evidence>
<accession>A0ABU2H0J8</accession>
<dbReference type="InterPro" id="IPR042178">
    <property type="entry name" value="Serpin_sf_1"/>
</dbReference>
<dbReference type="Gene3D" id="2.30.39.10">
    <property type="entry name" value="Alpha-1-antitrypsin, domain 1"/>
    <property type="match status" value="1"/>
</dbReference>
<dbReference type="EMBL" id="JAVLVT010000001">
    <property type="protein sequence ID" value="MDS1268831.1"/>
    <property type="molecule type" value="Genomic_DNA"/>
</dbReference>
<dbReference type="Pfam" id="PF00079">
    <property type="entry name" value="Serpin"/>
    <property type="match status" value="1"/>
</dbReference>
<evidence type="ECO:0000313" key="5">
    <source>
        <dbReference type="Proteomes" id="UP001250214"/>
    </source>
</evidence>
<protein>
    <submittedName>
        <fullName evidence="4">Serpin family protein</fullName>
    </submittedName>
</protein>
<organism evidence="4 5">
    <name type="scientific">Lipingzhangella rawalii</name>
    <dbReference type="NCBI Taxonomy" id="2055835"/>
    <lineage>
        <taxon>Bacteria</taxon>
        <taxon>Bacillati</taxon>
        <taxon>Actinomycetota</taxon>
        <taxon>Actinomycetes</taxon>
        <taxon>Streptosporangiales</taxon>
        <taxon>Nocardiopsidaceae</taxon>
        <taxon>Lipingzhangella</taxon>
    </lineage>
</organism>
<evidence type="ECO:0000313" key="4">
    <source>
        <dbReference type="EMBL" id="MDS1268831.1"/>
    </source>
</evidence>
<dbReference type="CDD" id="cd19590">
    <property type="entry name" value="serpin_thermopin-like"/>
    <property type="match status" value="1"/>
</dbReference>
<sequence>MARPAPPSFPGDHVDFALRLGGTLEPPASGNRIFSPYSLATALSLVASGARGTTREELDNLLGPEPATLLTELNRAAGAAPDDADRGKDAPPVPDLASRTALWTRPDIAVEPRFESTLRQCPDAAVLHADFATDADRARQEINSDVSKVTRGRITDLLGPGSLHADTRAVLVNALWARLRWLTPFDADATRPTTFHAPDGRRSVPMMRHTGQLPHAELGGWRMVTLRAEHELAMDVVLPSTPPAERHVPSLPAPAELHALYRARSPTEVRLQLPRFGLSYDSELSGALSQCGVRTVFTSDADLTGISRTPLMIDGIQHKAVLEVDEYGAEGAAATAVMMTLAAVSTQRPVTFTADRPFHVLLRRDGALLFLGTVAAP</sequence>
<dbReference type="SMART" id="SM00093">
    <property type="entry name" value="SERPIN"/>
    <property type="match status" value="1"/>
</dbReference>
<dbReference type="InterPro" id="IPR023796">
    <property type="entry name" value="Serpin_dom"/>
</dbReference>
<dbReference type="RefSeq" id="WP_310910342.1">
    <property type="nucleotide sequence ID" value="NZ_JAVLVT010000001.1"/>
</dbReference>
<keyword evidence="5" id="KW-1185">Reference proteome</keyword>
<evidence type="ECO:0000256" key="1">
    <source>
        <dbReference type="RuleBase" id="RU000411"/>
    </source>
</evidence>
<feature type="domain" description="Serpin" evidence="3">
    <location>
        <begin position="16"/>
        <end position="377"/>
    </location>
</feature>
<dbReference type="Gene3D" id="3.30.497.10">
    <property type="entry name" value="Antithrombin, subunit I, domain 2"/>
    <property type="match status" value="1"/>
</dbReference>
<dbReference type="PANTHER" id="PTHR11461:SF211">
    <property type="entry name" value="GH10112P-RELATED"/>
    <property type="match status" value="1"/>
</dbReference>
<name>A0ABU2H0J8_9ACTN</name>
<comment type="similarity">
    <text evidence="1">Belongs to the serpin family.</text>
</comment>
<evidence type="ECO:0000256" key="2">
    <source>
        <dbReference type="SAM" id="MobiDB-lite"/>
    </source>
</evidence>
<feature type="region of interest" description="Disordered" evidence="2">
    <location>
        <begin position="77"/>
        <end position="96"/>
    </location>
</feature>
<dbReference type="PANTHER" id="PTHR11461">
    <property type="entry name" value="SERINE PROTEASE INHIBITOR, SERPIN"/>
    <property type="match status" value="1"/>
</dbReference>
<dbReference type="InterPro" id="IPR042185">
    <property type="entry name" value="Serpin_sf_2"/>
</dbReference>
<dbReference type="InterPro" id="IPR000215">
    <property type="entry name" value="Serpin_fam"/>
</dbReference>
<dbReference type="SUPFAM" id="SSF56574">
    <property type="entry name" value="Serpins"/>
    <property type="match status" value="1"/>
</dbReference>
<proteinExistence type="inferred from homology"/>